<evidence type="ECO:0000313" key="11">
    <source>
        <dbReference type="EMBL" id="CBJ26662.1"/>
    </source>
</evidence>
<evidence type="ECO:0000256" key="5">
    <source>
        <dbReference type="ARBA" id="ARBA00022528"/>
    </source>
</evidence>
<keyword evidence="8" id="KW-0437">Light-harvesting polypeptide</keyword>
<dbReference type="GO" id="GO:0009507">
    <property type="term" value="C:chloroplast"/>
    <property type="evidence" value="ECO:0007669"/>
    <property type="project" value="UniProtKB-SubCell"/>
</dbReference>
<evidence type="ECO:0000256" key="1">
    <source>
        <dbReference type="ARBA" id="ARBA00004022"/>
    </source>
</evidence>
<dbReference type="OrthoDB" id="423598at2759"/>
<feature type="signal peptide" evidence="10">
    <location>
        <begin position="1"/>
        <end position="17"/>
    </location>
</feature>
<name>D7G0D5_ECTSI</name>
<keyword evidence="7" id="KW-0934">Plastid</keyword>
<dbReference type="EMBL" id="FN649740">
    <property type="protein sequence ID" value="CBJ26662.1"/>
    <property type="molecule type" value="Genomic_DNA"/>
</dbReference>
<proteinExistence type="inferred from homology"/>
<keyword evidence="6" id="KW-0602">Photosynthesis</keyword>
<keyword evidence="5" id="KW-0150">Chloroplast</keyword>
<dbReference type="Pfam" id="PF00504">
    <property type="entry name" value="Chloroa_b-bind"/>
    <property type="match status" value="1"/>
</dbReference>
<evidence type="ECO:0000256" key="3">
    <source>
        <dbReference type="ARBA" id="ARBA00005933"/>
    </source>
</evidence>
<evidence type="ECO:0000256" key="7">
    <source>
        <dbReference type="ARBA" id="ARBA00022640"/>
    </source>
</evidence>
<dbReference type="Proteomes" id="UP000002630">
    <property type="component" value="Linkage Group LG15"/>
</dbReference>
<feature type="binding site" evidence="9">
    <location>
        <position position="86"/>
    </location>
    <ligand>
        <name>chlorophyll a</name>
        <dbReference type="ChEBI" id="CHEBI:58416"/>
        <label>1</label>
    </ligand>
</feature>
<feature type="binding site" evidence="9">
    <location>
        <position position="187"/>
    </location>
    <ligand>
        <name>chlorophyll a</name>
        <dbReference type="ChEBI" id="CHEBI:58416"/>
        <label>1</label>
    </ligand>
</feature>
<dbReference type="InterPro" id="IPR001344">
    <property type="entry name" value="Chloro_AB-bd_pln"/>
</dbReference>
<dbReference type="PANTHER" id="PTHR21649">
    <property type="entry name" value="CHLOROPHYLL A/B BINDING PROTEIN"/>
    <property type="match status" value="1"/>
</dbReference>
<feature type="binding site" evidence="9">
    <location>
        <position position="89"/>
    </location>
    <ligand>
        <name>chlorophyll a</name>
        <dbReference type="ChEBI" id="CHEBI:58416"/>
        <label>1</label>
    </ligand>
</feature>
<dbReference type="GO" id="GO:0009765">
    <property type="term" value="P:photosynthesis, light harvesting"/>
    <property type="evidence" value="ECO:0007669"/>
    <property type="project" value="InterPro"/>
</dbReference>
<keyword evidence="9" id="KW-0148">Chlorophyll</keyword>
<comment type="subunit">
    <text evidence="4">The LHC complex of chromophytic algae is composed of fucoxanthin, chlorophyll A and C bound non-covalently by fucoxanthin chlorophyll proteins (FCPs). The ratio of pigments in this LHC is; fucoxanthin: chlorophyll C: chlorophyll A; (0.6-1): (0.1-0.3): (1).</text>
</comment>
<feature type="chain" id="PRO_5003095606" evidence="10">
    <location>
        <begin position="18"/>
        <end position="216"/>
    </location>
</feature>
<feature type="binding site" evidence="9">
    <location>
        <position position="184"/>
    </location>
    <ligand>
        <name>chlorophyll a</name>
        <dbReference type="ChEBI" id="CHEBI:58416"/>
        <label>1</label>
    </ligand>
</feature>
<comment type="function">
    <text evidence="1">The light-harvesting complex (LHC) functions as a light receptor, it captures and delivers excitation energy to photosystems with which it is closely associated. Energy is transferred from the carotenoid and chlorophyll C (or B) to chlorophyll A and the photosynthetic reaction centers where it is used to synthesize ATP and reducing power.</text>
</comment>
<dbReference type="SUPFAM" id="SSF103511">
    <property type="entry name" value="Chlorophyll a-b binding protein"/>
    <property type="match status" value="1"/>
</dbReference>
<accession>D7G0D5</accession>
<sequence>MKVTAAAAVCSLGMASAFVTPGAFRAPTASLSKASSKTPLSMSAVDGEVGVSLEAGGAVFDPLGLAELHSINPLVNPHPKWLQEAEIKHCRICMLAFVGIWAAQSGFVFPGLGYDAVPWYDQFHEFASKNPGGLAQLMLFFAVAEGATYCGDFWSGGGEREAGDLGLYLKKPGKAAVEKLRLQELKNGRLAMISVAACASEHWIKGAVPFLEGQGY</sequence>
<keyword evidence="9" id="KW-0157">Chromophore</keyword>
<organism evidence="11 12">
    <name type="scientific">Ectocarpus siliculosus</name>
    <name type="common">Brown alga</name>
    <name type="synonym">Conferva siliculosa</name>
    <dbReference type="NCBI Taxonomy" id="2880"/>
    <lineage>
        <taxon>Eukaryota</taxon>
        <taxon>Sar</taxon>
        <taxon>Stramenopiles</taxon>
        <taxon>Ochrophyta</taxon>
        <taxon>PX clade</taxon>
        <taxon>Phaeophyceae</taxon>
        <taxon>Ectocarpales</taxon>
        <taxon>Ectocarpaceae</taxon>
        <taxon>Ectocarpus</taxon>
    </lineage>
</organism>
<keyword evidence="10" id="KW-0732">Signal</keyword>
<dbReference type="GO" id="GO:0016168">
    <property type="term" value="F:chlorophyll binding"/>
    <property type="evidence" value="ECO:0007669"/>
    <property type="project" value="UniProtKB-KW"/>
</dbReference>
<protein>
    <submittedName>
        <fullName evidence="11">Light harvesting complex protein</fullName>
    </submittedName>
</protein>
<evidence type="ECO:0000256" key="2">
    <source>
        <dbReference type="ARBA" id="ARBA00004229"/>
    </source>
</evidence>
<feature type="binding site" evidence="9">
    <location>
        <position position="189"/>
    </location>
    <ligand>
        <name>chlorophyll a</name>
        <dbReference type="ChEBI" id="CHEBI:58416"/>
        <label>1</label>
    </ligand>
</feature>
<evidence type="ECO:0000256" key="9">
    <source>
        <dbReference type="PIRSR" id="PIRSR601344-1"/>
    </source>
</evidence>
<evidence type="ECO:0000256" key="10">
    <source>
        <dbReference type="SAM" id="SignalP"/>
    </source>
</evidence>
<keyword evidence="12" id="KW-1185">Reference proteome</keyword>
<dbReference type="OMA" id="CASEHWI"/>
<dbReference type="GO" id="GO:0016020">
    <property type="term" value="C:membrane"/>
    <property type="evidence" value="ECO:0007669"/>
    <property type="project" value="InterPro"/>
</dbReference>
<feature type="binding site" description="axial binding residue" evidence="9">
    <location>
        <position position="91"/>
    </location>
    <ligand>
        <name>chlorophyll b</name>
        <dbReference type="ChEBI" id="CHEBI:61721"/>
        <label>1</label>
    </ligand>
    <ligandPart>
        <name>Mg</name>
        <dbReference type="ChEBI" id="CHEBI:25107"/>
    </ligandPart>
</feature>
<dbReference type="GO" id="GO:0030076">
    <property type="term" value="C:light-harvesting complex"/>
    <property type="evidence" value="ECO:0007669"/>
    <property type="project" value="UniProtKB-KW"/>
</dbReference>
<dbReference type="AlphaFoldDB" id="D7G0D5"/>
<gene>
    <name evidence="11" type="primary">LHCP8</name>
    <name evidence="11" type="ORF">Esi_0040_0078</name>
</gene>
<evidence type="ECO:0000256" key="8">
    <source>
        <dbReference type="ARBA" id="ARBA00023243"/>
    </source>
</evidence>
<evidence type="ECO:0000256" key="4">
    <source>
        <dbReference type="ARBA" id="ARBA00011623"/>
    </source>
</evidence>
<comment type="subcellular location">
    <subcellularLocation>
        <location evidence="2">Plastid</location>
        <location evidence="2">Chloroplast</location>
    </subcellularLocation>
</comment>
<comment type="similarity">
    <text evidence="3">Belongs to the fucoxanthin chlorophyll protein family.</text>
</comment>
<dbReference type="InParanoid" id="D7G0D5"/>
<dbReference type="EMBL" id="FN648597">
    <property type="protein sequence ID" value="CBJ26662.1"/>
    <property type="molecule type" value="Genomic_DNA"/>
</dbReference>
<dbReference type="InterPro" id="IPR022796">
    <property type="entry name" value="Chloroa_b-bind"/>
</dbReference>
<evidence type="ECO:0000256" key="6">
    <source>
        <dbReference type="ARBA" id="ARBA00022531"/>
    </source>
</evidence>
<dbReference type="Gene3D" id="1.10.3460.10">
    <property type="entry name" value="Chlorophyll a/b binding protein domain"/>
    <property type="match status" value="1"/>
</dbReference>
<reference evidence="11 12" key="1">
    <citation type="journal article" date="2010" name="Nature">
        <title>The Ectocarpus genome and the independent evolution of multicellularity in brown algae.</title>
        <authorList>
            <person name="Cock J.M."/>
            <person name="Sterck L."/>
            <person name="Rouze P."/>
            <person name="Scornet D."/>
            <person name="Allen A.E."/>
            <person name="Amoutzias G."/>
            <person name="Anthouard V."/>
            <person name="Artiguenave F."/>
            <person name="Aury J.M."/>
            <person name="Badger J.H."/>
            <person name="Beszteri B."/>
            <person name="Billiau K."/>
            <person name="Bonnet E."/>
            <person name="Bothwell J.H."/>
            <person name="Bowler C."/>
            <person name="Boyen C."/>
            <person name="Brownlee C."/>
            <person name="Carrano C.J."/>
            <person name="Charrier B."/>
            <person name="Cho G.Y."/>
            <person name="Coelho S.M."/>
            <person name="Collen J."/>
            <person name="Corre E."/>
            <person name="Da Silva C."/>
            <person name="Delage L."/>
            <person name="Delaroque N."/>
            <person name="Dittami S.M."/>
            <person name="Doulbeau S."/>
            <person name="Elias M."/>
            <person name="Farnham G."/>
            <person name="Gachon C.M."/>
            <person name="Gschloessl B."/>
            <person name="Heesch S."/>
            <person name="Jabbari K."/>
            <person name="Jubin C."/>
            <person name="Kawai H."/>
            <person name="Kimura K."/>
            <person name="Kloareg B."/>
            <person name="Kupper F.C."/>
            <person name="Lang D."/>
            <person name="Le Bail A."/>
            <person name="Leblanc C."/>
            <person name="Lerouge P."/>
            <person name="Lohr M."/>
            <person name="Lopez P.J."/>
            <person name="Martens C."/>
            <person name="Maumus F."/>
            <person name="Michel G."/>
            <person name="Miranda-Saavedra D."/>
            <person name="Morales J."/>
            <person name="Moreau H."/>
            <person name="Motomura T."/>
            <person name="Nagasato C."/>
            <person name="Napoli C.A."/>
            <person name="Nelson D.R."/>
            <person name="Nyvall-Collen P."/>
            <person name="Peters A.F."/>
            <person name="Pommier C."/>
            <person name="Potin P."/>
            <person name="Poulain J."/>
            <person name="Quesneville H."/>
            <person name="Read B."/>
            <person name="Rensing S.A."/>
            <person name="Ritter A."/>
            <person name="Rousvoal S."/>
            <person name="Samanta M."/>
            <person name="Samson G."/>
            <person name="Schroeder D.C."/>
            <person name="Segurens B."/>
            <person name="Strittmatter M."/>
            <person name="Tonon T."/>
            <person name="Tregear J.W."/>
            <person name="Valentin K."/>
            <person name="von Dassow P."/>
            <person name="Yamagishi T."/>
            <person name="Van de Peer Y."/>
            <person name="Wincker P."/>
        </authorList>
    </citation>
    <scope>NUCLEOTIDE SEQUENCE [LARGE SCALE GENOMIC DNA]</scope>
    <source>
        <strain evidence="12">Ec32 / CCAP1310/4</strain>
    </source>
</reference>
<evidence type="ECO:0000313" key="12">
    <source>
        <dbReference type="Proteomes" id="UP000002630"/>
    </source>
</evidence>
<dbReference type="eggNOG" id="ENOG502SBCH">
    <property type="taxonomic scope" value="Eukaryota"/>
</dbReference>